<feature type="region of interest" description="Disordered" evidence="6">
    <location>
        <begin position="39"/>
        <end position="59"/>
    </location>
</feature>
<dbReference type="InterPro" id="IPR011059">
    <property type="entry name" value="Metal-dep_hydrolase_composite"/>
</dbReference>
<feature type="region of interest" description="Disordered" evidence="6">
    <location>
        <begin position="455"/>
        <end position="536"/>
    </location>
</feature>
<keyword evidence="5" id="KW-0378">Hydrolase</keyword>
<dbReference type="SUPFAM" id="SSF51556">
    <property type="entry name" value="Metallo-dependent hydrolases"/>
    <property type="match status" value="1"/>
</dbReference>
<dbReference type="PANTHER" id="PTHR43668:SF2">
    <property type="entry name" value="ALLANTOINASE"/>
    <property type="match status" value="1"/>
</dbReference>
<sequence>MDELRTRPDLVVTGGRVVTPAGVRPATVTVTGGRITAVLDGDGGGDGDGDAGGDGGLPPDVPRVRADGCYVLPGLIDSHVHFRTPGLEHKEDWAHGSRAAVAGGVTTVIDMPNTVPPTLDPETLVSKAGLVAGTSLVDYRFHLGADPRRPALLARLDPAISTTAKVFMAGHHTAPTVVRDPAALEKIFAAAAIGGVRLLLHAEDESIFTLLDRWQGEPRSYLDYERRRPRSGGISAVARVLELVRRYGTEAHILHLSSAEEADLVTAARAAGLPVTFEVTGHHLSFTDADTRRLGARIRLSPAIRTQADQDRLWEALRAGEVACLGSDHAPHTVEEKTRPVPDAPPGLPGVQELAVAVWTGMRRRWPEEDPDLAVTRLVEHLSARPAEMFRLPGKGRVEPGADADLVVFDPATPWMLSAHDVRSRCGWSAYEGWTMTGRVLTTIRGGQVAWDAERGTFGRPEGRWLSGAAAQDPPRAEAAAQDRPRTEITVQDPSRTEVAARGPRRAETAAQDPSCAEAAVRDPSREAGEREVTSA</sequence>
<name>A0ABQ2RBT4_9ACTN</name>
<dbReference type="InterPro" id="IPR050138">
    <property type="entry name" value="DHOase/Allantoinase_Hydrolase"/>
</dbReference>
<evidence type="ECO:0000256" key="6">
    <source>
        <dbReference type="SAM" id="MobiDB-lite"/>
    </source>
</evidence>
<accession>A0ABQ2RBT4</accession>
<feature type="domain" description="Amidohydrolase-related" evidence="7">
    <location>
        <begin position="70"/>
        <end position="449"/>
    </location>
</feature>
<dbReference type="Gene3D" id="2.30.40.10">
    <property type="entry name" value="Urease, subunit C, domain 1"/>
    <property type="match status" value="1"/>
</dbReference>
<dbReference type="Proteomes" id="UP000611554">
    <property type="component" value="Unassembled WGS sequence"/>
</dbReference>
<evidence type="ECO:0000313" key="9">
    <source>
        <dbReference type="Proteomes" id="UP000611554"/>
    </source>
</evidence>
<feature type="compositionally biased region" description="Low complexity" evidence="6">
    <location>
        <begin position="469"/>
        <end position="480"/>
    </location>
</feature>
<dbReference type="RefSeq" id="WP_229811713.1">
    <property type="nucleotide sequence ID" value="NZ_BMQJ01000015.1"/>
</dbReference>
<evidence type="ECO:0000256" key="2">
    <source>
        <dbReference type="ARBA" id="ARBA00002368"/>
    </source>
</evidence>
<evidence type="ECO:0000313" key="8">
    <source>
        <dbReference type="EMBL" id="GGQ18654.1"/>
    </source>
</evidence>
<dbReference type="InterPro" id="IPR002195">
    <property type="entry name" value="Dihydroorotase_CS"/>
</dbReference>
<dbReference type="NCBIfam" id="TIGR00857">
    <property type="entry name" value="pyrC_multi"/>
    <property type="match status" value="1"/>
</dbReference>
<dbReference type="PROSITE" id="PS00483">
    <property type="entry name" value="DIHYDROOROTASE_2"/>
    <property type="match status" value="1"/>
</dbReference>
<protein>
    <submittedName>
        <fullName evidence="8">Dihydroorotase</fullName>
    </submittedName>
</protein>
<dbReference type="Gene3D" id="3.20.20.140">
    <property type="entry name" value="Metal-dependent hydrolases"/>
    <property type="match status" value="1"/>
</dbReference>
<dbReference type="PROSITE" id="PS00482">
    <property type="entry name" value="DIHYDROOROTASE_1"/>
    <property type="match status" value="1"/>
</dbReference>
<dbReference type="SUPFAM" id="SSF51338">
    <property type="entry name" value="Composite domain of metallo-dependent hydrolases"/>
    <property type="match status" value="1"/>
</dbReference>
<proteinExistence type="inferred from homology"/>
<evidence type="ECO:0000259" key="7">
    <source>
        <dbReference type="Pfam" id="PF01979"/>
    </source>
</evidence>
<evidence type="ECO:0000256" key="1">
    <source>
        <dbReference type="ARBA" id="ARBA00001947"/>
    </source>
</evidence>
<dbReference type="InterPro" id="IPR032466">
    <property type="entry name" value="Metal_Hydrolase"/>
</dbReference>
<comment type="caution">
    <text evidence="8">The sequence shown here is derived from an EMBL/GenBank/DDBJ whole genome shotgun (WGS) entry which is preliminary data.</text>
</comment>
<evidence type="ECO:0000256" key="4">
    <source>
        <dbReference type="ARBA" id="ARBA00022723"/>
    </source>
</evidence>
<reference evidence="9" key="1">
    <citation type="journal article" date="2019" name="Int. J. Syst. Evol. Microbiol.">
        <title>The Global Catalogue of Microorganisms (GCM) 10K type strain sequencing project: providing services to taxonomists for standard genome sequencing and annotation.</title>
        <authorList>
            <consortium name="The Broad Institute Genomics Platform"/>
            <consortium name="The Broad Institute Genome Sequencing Center for Infectious Disease"/>
            <person name="Wu L."/>
            <person name="Ma J."/>
        </authorList>
    </citation>
    <scope>NUCLEOTIDE SEQUENCE [LARGE SCALE GENOMIC DNA]</scope>
    <source>
        <strain evidence="9">JCM 3115</strain>
    </source>
</reference>
<evidence type="ECO:0000256" key="3">
    <source>
        <dbReference type="ARBA" id="ARBA00010286"/>
    </source>
</evidence>
<dbReference type="InterPro" id="IPR006680">
    <property type="entry name" value="Amidohydro-rel"/>
</dbReference>
<dbReference type="PANTHER" id="PTHR43668">
    <property type="entry name" value="ALLANTOINASE"/>
    <property type="match status" value="1"/>
</dbReference>
<gene>
    <name evidence="8" type="primary">pyrQ</name>
    <name evidence="8" type="ORF">GCM10010140_56400</name>
</gene>
<keyword evidence="9" id="KW-1185">Reference proteome</keyword>
<comment type="similarity">
    <text evidence="3">Belongs to the metallo-dependent hydrolases superfamily. DHOase family. Class I DHOase subfamily.</text>
</comment>
<organism evidence="8 9">
    <name type="scientific">Streptosporangium pseudovulgare</name>
    <dbReference type="NCBI Taxonomy" id="35765"/>
    <lineage>
        <taxon>Bacteria</taxon>
        <taxon>Bacillati</taxon>
        <taxon>Actinomycetota</taxon>
        <taxon>Actinomycetes</taxon>
        <taxon>Streptosporangiales</taxon>
        <taxon>Streptosporangiaceae</taxon>
        <taxon>Streptosporangium</taxon>
    </lineage>
</organism>
<dbReference type="Pfam" id="PF01979">
    <property type="entry name" value="Amidohydro_1"/>
    <property type="match status" value="1"/>
</dbReference>
<comment type="function">
    <text evidence="2">Catalyzes the reversible cyclization of carbamoyl aspartate to dihydroorotate.</text>
</comment>
<dbReference type="EMBL" id="BMQJ01000015">
    <property type="protein sequence ID" value="GGQ18654.1"/>
    <property type="molecule type" value="Genomic_DNA"/>
</dbReference>
<keyword evidence="4" id="KW-0479">Metal-binding</keyword>
<comment type="cofactor">
    <cofactor evidence="1">
        <name>Zn(2+)</name>
        <dbReference type="ChEBI" id="CHEBI:29105"/>
    </cofactor>
</comment>
<evidence type="ECO:0000256" key="5">
    <source>
        <dbReference type="ARBA" id="ARBA00022801"/>
    </source>
</evidence>
<feature type="compositionally biased region" description="Basic and acidic residues" evidence="6">
    <location>
        <begin position="520"/>
        <end position="536"/>
    </location>
</feature>